<evidence type="ECO:0000313" key="1">
    <source>
        <dbReference type="EMBL" id="KAG6654512.1"/>
    </source>
</evidence>
<proteinExistence type="predicted"/>
<dbReference type="AlphaFoldDB" id="A0A8T1QK52"/>
<name>A0A8T1QK52_CARIL</name>
<evidence type="ECO:0000313" key="2">
    <source>
        <dbReference type="Proteomes" id="UP000811609"/>
    </source>
</evidence>
<dbReference type="Proteomes" id="UP000811609">
    <property type="component" value="Chromosome 5"/>
</dbReference>
<dbReference type="EMBL" id="CM031813">
    <property type="protein sequence ID" value="KAG6654512.1"/>
    <property type="molecule type" value="Genomic_DNA"/>
</dbReference>
<comment type="caution">
    <text evidence="1">The sequence shown here is derived from an EMBL/GenBank/DDBJ whole genome shotgun (WGS) entry which is preliminary data.</text>
</comment>
<reference evidence="1" key="1">
    <citation type="submission" date="2020-12" db="EMBL/GenBank/DDBJ databases">
        <title>WGS assembly of Carya illinoinensis cv. Pawnee.</title>
        <authorList>
            <person name="Platts A."/>
            <person name="Shu S."/>
            <person name="Wright S."/>
            <person name="Barry K."/>
            <person name="Edger P."/>
            <person name="Pires J.C."/>
            <person name="Schmutz J."/>
        </authorList>
    </citation>
    <scope>NUCLEOTIDE SEQUENCE</scope>
    <source>
        <tissue evidence="1">Leaf</tissue>
    </source>
</reference>
<accession>A0A8T1QK52</accession>
<sequence length="66" mass="7801">MGRHAEVSTHTHKGTFCVMEYIAISFRGYRYHHSLWRPQCWESGRERLEYWAISKRCGDAGEVLGR</sequence>
<organism evidence="1 2">
    <name type="scientific">Carya illinoinensis</name>
    <name type="common">Pecan</name>
    <dbReference type="NCBI Taxonomy" id="32201"/>
    <lineage>
        <taxon>Eukaryota</taxon>
        <taxon>Viridiplantae</taxon>
        <taxon>Streptophyta</taxon>
        <taxon>Embryophyta</taxon>
        <taxon>Tracheophyta</taxon>
        <taxon>Spermatophyta</taxon>
        <taxon>Magnoliopsida</taxon>
        <taxon>eudicotyledons</taxon>
        <taxon>Gunneridae</taxon>
        <taxon>Pentapetalae</taxon>
        <taxon>rosids</taxon>
        <taxon>fabids</taxon>
        <taxon>Fagales</taxon>
        <taxon>Juglandaceae</taxon>
        <taxon>Carya</taxon>
    </lineage>
</organism>
<gene>
    <name evidence="1" type="ORF">CIPAW_05G150300</name>
</gene>
<keyword evidence="2" id="KW-1185">Reference proteome</keyword>
<protein>
    <submittedName>
        <fullName evidence="1">Uncharacterized protein</fullName>
    </submittedName>
</protein>